<dbReference type="PANTHER" id="PTHR33393:SF11">
    <property type="entry name" value="POLYGLUTAMINE SYNTHESIS ACCESSORY PROTEIN RV0574C-RELATED"/>
    <property type="match status" value="1"/>
</dbReference>
<gene>
    <name evidence="4" type="ORF">O0S08_45630</name>
</gene>
<comment type="similarity">
    <text evidence="1">Belongs to the CapA family.</text>
</comment>
<dbReference type="EMBL" id="CP114040">
    <property type="protein sequence ID" value="WAS93470.1"/>
    <property type="molecule type" value="Genomic_DNA"/>
</dbReference>
<dbReference type="InterPro" id="IPR052169">
    <property type="entry name" value="CW_Biosynth-Accessory"/>
</dbReference>
<dbReference type="SMART" id="SM00854">
    <property type="entry name" value="PGA_cap"/>
    <property type="match status" value="1"/>
</dbReference>
<sequence length="414" mass="44343">MPGLVRVVVALAALGSVVGLPGCSGAGRDSATVAQPTSPSVAPAPVPEDRSEPAPPRASEPVPEDSKEVKPEEARVEPAAAPAREPIELTFVGDIIFGRYRATSGFDPIVGEGERPFDEILETMRSDLLIGNLETPLVYELPAKSPIGAKFAFGASKAMAQHLVDGGFAALSLANNHSFDQRAEGLLQSPKILEELGIVPLGASRSEPPVFRVETLERRGWKVGLLAVTSRRNAPQFPNTPELPFLSTNDLESTLGPLIDGARATHDLLIVFVHWGEEYADAPGAHQQRQARALLDRGADLVVGHHPHVLQAIEQYGKKAIAYSLGNFLFENTHEVPRLTGVLRARFTGKSCLEALTFHPSYIKRTPSKHPVPAIKGMGKTVRARMLTLSEAQGTKLETSGEDLVLRGDCASAP</sequence>
<feature type="compositionally biased region" description="Basic and acidic residues" evidence="2">
    <location>
        <begin position="64"/>
        <end position="76"/>
    </location>
</feature>
<keyword evidence="5" id="KW-1185">Reference proteome</keyword>
<evidence type="ECO:0000313" key="5">
    <source>
        <dbReference type="Proteomes" id="UP001164459"/>
    </source>
</evidence>
<organism evidence="4 5">
    <name type="scientific">Nannocystis punicea</name>
    <dbReference type="NCBI Taxonomy" id="2995304"/>
    <lineage>
        <taxon>Bacteria</taxon>
        <taxon>Pseudomonadati</taxon>
        <taxon>Myxococcota</taxon>
        <taxon>Polyangia</taxon>
        <taxon>Nannocystales</taxon>
        <taxon>Nannocystaceae</taxon>
        <taxon>Nannocystis</taxon>
    </lineage>
</organism>
<evidence type="ECO:0000256" key="2">
    <source>
        <dbReference type="SAM" id="MobiDB-lite"/>
    </source>
</evidence>
<feature type="domain" description="Capsule synthesis protein CapA" evidence="3">
    <location>
        <begin position="88"/>
        <end position="332"/>
    </location>
</feature>
<evidence type="ECO:0000256" key="1">
    <source>
        <dbReference type="ARBA" id="ARBA00005662"/>
    </source>
</evidence>
<feature type="compositionally biased region" description="Low complexity" evidence="2">
    <location>
        <begin position="33"/>
        <end position="43"/>
    </location>
</feature>
<proteinExistence type="inferred from homology"/>
<dbReference type="CDD" id="cd07381">
    <property type="entry name" value="MPP_CapA"/>
    <property type="match status" value="1"/>
</dbReference>
<dbReference type="InterPro" id="IPR019079">
    <property type="entry name" value="Capsule_synth_CapA"/>
</dbReference>
<evidence type="ECO:0000313" key="4">
    <source>
        <dbReference type="EMBL" id="WAS93470.1"/>
    </source>
</evidence>
<dbReference type="PANTHER" id="PTHR33393">
    <property type="entry name" value="POLYGLUTAMINE SYNTHESIS ACCESSORY PROTEIN RV0574C-RELATED"/>
    <property type="match status" value="1"/>
</dbReference>
<dbReference type="Pfam" id="PF09587">
    <property type="entry name" value="PGA_cap"/>
    <property type="match status" value="1"/>
</dbReference>
<accession>A0ABY7H2Y3</accession>
<dbReference type="SUPFAM" id="SSF56300">
    <property type="entry name" value="Metallo-dependent phosphatases"/>
    <property type="match status" value="1"/>
</dbReference>
<feature type="region of interest" description="Disordered" evidence="2">
    <location>
        <begin position="26"/>
        <end position="81"/>
    </location>
</feature>
<evidence type="ECO:0000259" key="3">
    <source>
        <dbReference type="SMART" id="SM00854"/>
    </source>
</evidence>
<dbReference type="Gene3D" id="3.60.21.10">
    <property type="match status" value="1"/>
</dbReference>
<name>A0ABY7H2Y3_9BACT</name>
<dbReference type="InterPro" id="IPR029052">
    <property type="entry name" value="Metallo-depent_PP-like"/>
</dbReference>
<dbReference type="RefSeq" id="WP_269035806.1">
    <property type="nucleotide sequence ID" value="NZ_CP114040.1"/>
</dbReference>
<dbReference type="Proteomes" id="UP001164459">
    <property type="component" value="Chromosome"/>
</dbReference>
<protein>
    <submittedName>
        <fullName evidence="4">CapA family protein</fullName>
    </submittedName>
</protein>
<reference evidence="4" key="1">
    <citation type="submission" date="2022-11" db="EMBL/GenBank/DDBJ databases">
        <title>Minimal conservation of predation-associated metabolite biosynthetic gene clusters underscores biosynthetic potential of Myxococcota including descriptions for ten novel species: Archangium lansinium sp. nov., Myxococcus landrumus sp. nov., Nannocystis bai.</title>
        <authorList>
            <person name="Ahearne A."/>
            <person name="Stevens C."/>
            <person name="Dowd S."/>
        </authorList>
    </citation>
    <scope>NUCLEOTIDE SEQUENCE</scope>
    <source>
        <strain evidence="4">Fl3</strain>
    </source>
</reference>